<name>A0A0E9PXB6_ANGAN</name>
<organism evidence="1">
    <name type="scientific">Anguilla anguilla</name>
    <name type="common">European freshwater eel</name>
    <name type="synonym">Muraena anguilla</name>
    <dbReference type="NCBI Taxonomy" id="7936"/>
    <lineage>
        <taxon>Eukaryota</taxon>
        <taxon>Metazoa</taxon>
        <taxon>Chordata</taxon>
        <taxon>Craniata</taxon>
        <taxon>Vertebrata</taxon>
        <taxon>Euteleostomi</taxon>
        <taxon>Actinopterygii</taxon>
        <taxon>Neopterygii</taxon>
        <taxon>Teleostei</taxon>
        <taxon>Anguilliformes</taxon>
        <taxon>Anguillidae</taxon>
        <taxon>Anguilla</taxon>
    </lineage>
</organism>
<dbReference type="AlphaFoldDB" id="A0A0E9PXB6"/>
<proteinExistence type="predicted"/>
<reference evidence="1" key="1">
    <citation type="submission" date="2014-11" db="EMBL/GenBank/DDBJ databases">
        <authorList>
            <person name="Amaro Gonzalez C."/>
        </authorList>
    </citation>
    <scope>NUCLEOTIDE SEQUENCE</scope>
</reference>
<reference evidence="1" key="2">
    <citation type="journal article" date="2015" name="Fish Shellfish Immunol.">
        <title>Early steps in the European eel (Anguilla anguilla)-Vibrio vulnificus interaction in the gills: Role of the RtxA13 toxin.</title>
        <authorList>
            <person name="Callol A."/>
            <person name="Pajuelo D."/>
            <person name="Ebbesson L."/>
            <person name="Teles M."/>
            <person name="MacKenzie S."/>
            <person name="Amaro C."/>
        </authorList>
    </citation>
    <scope>NUCLEOTIDE SEQUENCE</scope>
</reference>
<protein>
    <submittedName>
        <fullName evidence="1">Uncharacterized protein</fullName>
    </submittedName>
</protein>
<accession>A0A0E9PXB6</accession>
<dbReference type="EMBL" id="GBXM01100059">
    <property type="protein sequence ID" value="JAH08518.1"/>
    <property type="molecule type" value="Transcribed_RNA"/>
</dbReference>
<evidence type="ECO:0000313" key="1">
    <source>
        <dbReference type="EMBL" id="JAH08518.1"/>
    </source>
</evidence>
<sequence length="35" mass="3980">MKKGKKQKLNTCGHAHRTFIVSILLFNTVACTRSF</sequence>